<sequence>MTSTTCKKCGSGVSGKEKVCPYCGAKNPGSRWWHGALGLVGLAAILLALKACPGTSETEGAVSFNYGDVNLKEWRTKDKDDRFKIIDNYLTVNGGLRSAADGFYSCMSQYSFTKNDDVKVLQALDWCKQSYDKEPLSLARMVNFDTFKSNVRSFDSSYRPLTAAIKESMNNPSTFEHVETSYRFVLDNSAPYAVVTTVYRGSNSYGALVKNSESAKVDLRTGNIVEYL</sequence>
<reference evidence="2" key="1">
    <citation type="submission" date="2018-06" db="EMBL/GenBank/DDBJ databases">
        <title>Serratia marcescens genome sequencing and assembly.</title>
        <authorList>
            <person name="Martins R.C."/>
            <person name="Perdigao-Neto L.V."/>
            <person name="Costa S.F."/>
            <person name="Levin A.S.S."/>
        </authorList>
    </citation>
    <scope>NUCLEOTIDE SEQUENCE [LARGE SCALE GENOMIC DNA]</scope>
    <source>
        <strain evidence="2">1283</strain>
    </source>
</reference>
<dbReference type="Proteomes" id="UP000247823">
    <property type="component" value="Unassembled WGS sequence"/>
</dbReference>
<evidence type="ECO:0000313" key="1">
    <source>
        <dbReference type="EMBL" id="PYA75234.1"/>
    </source>
</evidence>
<evidence type="ECO:0008006" key="3">
    <source>
        <dbReference type="Google" id="ProtNLM"/>
    </source>
</evidence>
<dbReference type="EMBL" id="QJQB01000011">
    <property type="protein sequence ID" value="PYA75234.1"/>
    <property type="molecule type" value="Genomic_DNA"/>
</dbReference>
<dbReference type="RefSeq" id="WP_110593460.1">
    <property type="nucleotide sequence ID" value="NZ_JAOWIM010000004.1"/>
</dbReference>
<reference evidence="1 2" key="2">
    <citation type="submission" date="2018-06" db="EMBL/GenBank/DDBJ databases">
        <title>Serratia marcescens genome sequencing and assembly.</title>
        <authorList>
            <person name="Martins R.C.R."/>
            <person name="Perdigao-Neto L.V."/>
            <person name="Costa S.F."/>
            <person name="Levin A.S.S."/>
        </authorList>
    </citation>
    <scope>NUCLEOTIDE SEQUENCE [LARGE SCALE GENOMIC DNA]</scope>
    <source>
        <strain evidence="1 2">1283</strain>
    </source>
</reference>
<evidence type="ECO:0000313" key="2">
    <source>
        <dbReference type="Proteomes" id="UP000247823"/>
    </source>
</evidence>
<accession>A0ABX5NKU1</accession>
<protein>
    <recommendedName>
        <fullName evidence="3">Zinc ribbon domain-containing protein</fullName>
    </recommendedName>
</protein>
<organism evidence="1 2">
    <name type="scientific">Serratia marcescens</name>
    <dbReference type="NCBI Taxonomy" id="615"/>
    <lineage>
        <taxon>Bacteria</taxon>
        <taxon>Pseudomonadati</taxon>
        <taxon>Pseudomonadota</taxon>
        <taxon>Gammaproteobacteria</taxon>
        <taxon>Enterobacterales</taxon>
        <taxon>Yersiniaceae</taxon>
        <taxon>Serratia</taxon>
    </lineage>
</organism>
<gene>
    <name evidence="1" type="ORF">DMW51_00725</name>
</gene>
<name>A0ABX5NKU1_SERMA</name>
<comment type="caution">
    <text evidence="1">The sequence shown here is derived from an EMBL/GenBank/DDBJ whole genome shotgun (WGS) entry which is preliminary data.</text>
</comment>
<keyword evidence="2" id="KW-1185">Reference proteome</keyword>
<proteinExistence type="predicted"/>